<comment type="caution">
    <text evidence="2">The sequence shown here is derived from an EMBL/GenBank/DDBJ whole genome shotgun (WGS) entry which is preliminary data.</text>
</comment>
<evidence type="ECO:0000313" key="3">
    <source>
        <dbReference type="Proteomes" id="UP001524460"/>
    </source>
</evidence>
<sequence>ARIDADQKASQTIDDLSKQNIVLRRKLNTLQARKRDDMTHMEVARLENEQREILLQLEHLRENSKVIFEPGYLLKSARIKQEHEQAIKQAQRQAEQLLEQAKWKAHGEALTHAFQEGIDETLALNDNINVIAVTPFASDRPGHISVDIRTDRYEGREYYLRWPKDNHPDVIYEPQVYKIGRPSPARVQEYANQFLDSKGVFTYAVVDLGAEKVKIPFLQKLKHEINGEMVEFIGPNTYFNSYLNEQRPATFSLDLCIDITERQAELADTINVYLDSAVNGLTDLSNVKTVETCQTHHFDESQNDLTSDEKRDRYGSMSYAEYNKYKKNAGSYKKWYFRTRDAFDERKHNLESYSGAQTYAREWATDKRNWYEDTQQSIAFHLSFTEEERERLISASRGEYDDWRIGIVPVVHPMKPQLWNWDEKEKRYR</sequence>
<keyword evidence="3" id="KW-1185">Reference proteome</keyword>
<organism evidence="2 3">
    <name type="scientific">Photobacterium pectinilyticum</name>
    <dbReference type="NCBI Taxonomy" id="2906793"/>
    <lineage>
        <taxon>Bacteria</taxon>
        <taxon>Pseudomonadati</taxon>
        <taxon>Pseudomonadota</taxon>
        <taxon>Gammaproteobacteria</taxon>
        <taxon>Vibrionales</taxon>
        <taxon>Vibrionaceae</taxon>
        <taxon>Photobacterium</taxon>
    </lineage>
</organism>
<name>A0ABT1N108_9GAMM</name>
<feature type="non-terminal residue" evidence="2">
    <location>
        <position position="1"/>
    </location>
</feature>
<evidence type="ECO:0000256" key="1">
    <source>
        <dbReference type="SAM" id="Coils"/>
    </source>
</evidence>
<gene>
    <name evidence="2" type="ORF">NHN17_10135</name>
</gene>
<dbReference type="EMBL" id="JANEYT010000018">
    <property type="protein sequence ID" value="MCQ1058417.1"/>
    <property type="molecule type" value="Genomic_DNA"/>
</dbReference>
<accession>A0ABT1N108</accession>
<protein>
    <recommendedName>
        <fullName evidence="4">Chromosome segregation ATPase</fullName>
    </recommendedName>
</protein>
<feature type="coiled-coil region" evidence="1">
    <location>
        <begin position="13"/>
        <end position="100"/>
    </location>
</feature>
<dbReference type="RefSeq" id="WP_255042304.1">
    <property type="nucleotide sequence ID" value="NZ_JANEYT010000018.1"/>
</dbReference>
<evidence type="ECO:0000313" key="2">
    <source>
        <dbReference type="EMBL" id="MCQ1058417.1"/>
    </source>
</evidence>
<keyword evidence="1" id="KW-0175">Coiled coil</keyword>
<proteinExistence type="predicted"/>
<reference evidence="2 3" key="1">
    <citation type="submission" date="2022-07" db="EMBL/GenBank/DDBJ databases">
        <title>Photobacterium pectinilyticum sp. nov., a marine bacterium isolated from surface seawater of Qingdao offshore.</title>
        <authorList>
            <person name="Wang X."/>
        </authorList>
    </citation>
    <scope>NUCLEOTIDE SEQUENCE [LARGE SCALE GENOMIC DNA]</scope>
    <source>
        <strain evidence="2 3">ZSDE20</strain>
    </source>
</reference>
<dbReference type="Proteomes" id="UP001524460">
    <property type="component" value="Unassembled WGS sequence"/>
</dbReference>
<evidence type="ECO:0008006" key="4">
    <source>
        <dbReference type="Google" id="ProtNLM"/>
    </source>
</evidence>